<gene>
    <name evidence="3" type="ORF">BIY21_10050</name>
</gene>
<evidence type="ECO:0000313" key="4">
    <source>
        <dbReference type="Proteomes" id="UP000186206"/>
    </source>
</evidence>
<keyword evidence="2" id="KW-0732">Signal</keyword>
<proteinExistence type="predicted"/>
<accession>A0ABX3FJ20</accession>
<dbReference type="InterPro" id="IPR019734">
    <property type="entry name" value="TPR_rpt"/>
</dbReference>
<evidence type="ECO:0000256" key="1">
    <source>
        <dbReference type="PROSITE-ProRule" id="PRU00339"/>
    </source>
</evidence>
<keyword evidence="4" id="KW-1185">Reference proteome</keyword>
<feature type="repeat" description="TPR" evidence="1">
    <location>
        <begin position="134"/>
        <end position="167"/>
    </location>
</feature>
<feature type="signal peptide" evidence="2">
    <location>
        <begin position="1"/>
        <end position="19"/>
    </location>
</feature>
<evidence type="ECO:0000313" key="3">
    <source>
        <dbReference type="EMBL" id="OLQ93987.1"/>
    </source>
</evidence>
<dbReference type="PROSITE" id="PS51257">
    <property type="entry name" value="PROKAR_LIPOPROTEIN"/>
    <property type="match status" value="1"/>
</dbReference>
<name>A0ABX3FJ20_9VIBR</name>
<evidence type="ECO:0008006" key="5">
    <source>
        <dbReference type="Google" id="ProtNLM"/>
    </source>
</evidence>
<dbReference type="InterPro" id="IPR011990">
    <property type="entry name" value="TPR-like_helical_dom_sf"/>
</dbReference>
<comment type="caution">
    <text evidence="3">The sequence shown here is derived from an EMBL/GenBank/DDBJ whole genome shotgun (WGS) entry which is preliminary data.</text>
</comment>
<reference evidence="3 4" key="1">
    <citation type="submission" date="2016-09" db="EMBL/GenBank/DDBJ databases">
        <title>Genomic Taxonomy of the Vibrionaceae.</title>
        <authorList>
            <person name="Gonzalez-Castillo A."/>
            <person name="Gomez-Gil B."/>
            <person name="Enciso-Ibarra K."/>
        </authorList>
    </citation>
    <scope>NUCLEOTIDE SEQUENCE [LARGE SCALE GENOMIC DNA]</scope>
    <source>
        <strain evidence="3 4">CAIM 1731</strain>
    </source>
</reference>
<sequence>MVRKLIVILFGFLSLSLVGCNSTKMANNTSMSGSEVIKQEKILNAINNNDKLIEFYKQQLKKEESVEYRIKLANAYIEAMDAESALFVMRPLLDKPRMSYEGALVVAKAYLELVDYDQARKSLNTAKFLQPKSGEVHNLLGIVYVNLGDLDKARNMFEKSREYFYDDVKVKNNLALLDTIEGDYYSALNRITSLTQEQLKDQQINSNLILIMAKNSHKQYVLDALSSDISEYQKELIYSALRKTNYQRLAKSGDGVAVVSTSESTVKEKPLAIANNESETDQLRSEIEQYKESNLQLSLTTGSSGDESQ</sequence>
<evidence type="ECO:0000256" key="2">
    <source>
        <dbReference type="SAM" id="SignalP"/>
    </source>
</evidence>
<organism evidence="3 4">
    <name type="scientific">Vibrio ponticus</name>
    <dbReference type="NCBI Taxonomy" id="265668"/>
    <lineage>
        <taxon>Bacteria</taxon>
        <taxon>Pseudomonadati</taxon>
        <taxon>Pseudomonadota</taxon>
        <taxon>Gammaproteobacteria</taxon>
        <taxon>Vibrionales</taxon>
        <taxon>Vibrionaceae</taxon>
        <taxon>Vibrio</taxon>
    </lineage>
</organism>
<protein>
    <recommendedName>
        <fullName evidence="5">Flp pilus assembly protein TadD</fullName>
    </recommendedName>
</protein>
<dbReference type="SMART" id="SM00028">
    <property type="entry name" value="TPR"/>
    <property type="match status" value="2"/>
</dbReference>
<dbReference type="Proteomes" id="UP000186206">
    <property type="component" value="Unassembled WGS sequence"/>
</dbReference>
<keyword evidence="1" id="KW-0802">TPR repeat</keyword>
<dbReference type="PROSITE" id="PS50005">
    <property type="entry name" value="TPR"/>
    <property type="match status" value="1"/>
</dbReference>
<dbReference type="EMBL" id="MJMI01000080">
    <property type="protein sequence ID" value="OLQ93987.1"/>
    <property type="molecule type" value="Genomic_DNA"/>
</dbReference>
<dbReference type="Gene3D" id="1.25.40.10">
    <property type="entry name" value="Tetratricopeptide repeat domain"/>
    <property type="match status" value="1"/>
</dbReference>
<feature type="chain" id="PRO_5045186013" description="Flp pilus assembly protein TadD" evidence="2">
    <location>
        <begin position="20"/>
        <end position="309"/>
    </location>
</feature>
<dbReference type="Pfam" id="PF13181">
    <property type="entry name" value="TPR_8"/>
    <property type="match status" value="1"/>
</dbReference>
<dbReference type="SUPFAM" id="SSF48452">
    <property type="entry name" value="TPR-like"/>
    <property type="match status" value="1"/>
</dbReference>